<keyword evidence="4" id="KW-0472">Membrane</keyword>
<feature type="domain" description="SusD-like N-terminal" evidence="7">
    <location>
        <begin position="107"/>
        <end position="231"/>
    </location>
</feature>
<evidence type="ECO:0000256" key="5">
    <source>
        <dbReference type="ARBA" id="ARBA00023237"/>
    </source>
</evidence>
<keyword evidence="5" id="KW-0998">Cell outer membrane</keyword>
<evidence type="ECO:0000259" key="6">
    <source>
        <dbReference type="Pfam" id="PF07980"/>
    </source>
</evidence>
<accession>A0A9X2XW84</accession>
<dbReference type="PROSITE" id="PS51257">
    <property type="entry name" value="PROKAR_LIPOPROTEIN"/>
    <property type="match status" value="1"/>
</dbReference>
<reference evidence="8" key="1">
    <citation type="submission" date="2022-09" db="EMBL/GenBank/DDBJ databases">
        <authorList>
            <person name="Yuan C."/>
            <person name="Ke Z."/>
        </authorList>
    </citation>
    <scope>NUCLEOTIDE SEQUENCE</scope>
    <source>
        <strain evidence="8">LB-8</strain>
    </source>
</reference>
<dbReference type="Pfam" id="PF14322">
    <property type="entry name" value="SusD-like_3"/>
    <property type="match status" value="1"/>
</dbReference>
<dbReference type="InterPro" id="IPR033985">
    <property type="entry name" value="SusD-like_N"/>
</dbReference>
<dbReference type="InterPro" id="IPR011990">
    <property type="entry name" value="TPR-like_helical_dom_sf"/>
</dbReference>
<keyword evidence="3" id="KW-0732">Signal</keyword>
<evidence type="ECO:0000313" key="9">
    <source>
        <dbReference type="Proteomes" id="UP001155483"/>
    </source>
</evidence>
<evidence type="ECO:0000256" key="1">
    <source>
        <dbReference type="ARBA" id="ARBA00004442"/>
    </source>
</evidence>
<comment type="similarity">
    <text evidence="2">Belongs to the SusD family.</text>
</comment>
<organism evidence="8 9">
    <name type="scientific">Paraflavisolibacter caeni</name>
    <dbReference type="NCBI Taxonomy" id="2982496"/>
    <lineage>
        <taxon>Bacteria</taxon>
        <taxon>Pseudomonadati</taxon>
        <taxon>Bacteroidota</taxon>
        <taxon>Chitinophagia</taxon>
        <taxon>Chitinophagales</taxon>
        <taxon>Chitinophagaceae</taxon>
        <taxon>Paraflavisolibacter</taxon>
    </lineage>
</organism>
<dbReference type="InterPro" id="IPR012944">
    <property type="entry name" value="SusD_RagB_dom"/>
</dbReference>
<dbReference type="SUPFAM" id="SSF48452">
    <property type="entry name" value="TPR-like"/>
    <property type="match status" value="1"/>
</dbReference>
<name>A0A9X2XW84_9BACT</name>
<protein>
    <submittedName>
        <fullName evidence="8">RagB/SusD family nutrient uptake outer membrane protein</fullName>
    </submittedName>
</protein>
<evidence type="ECO:0000256" key="4">
    <source>
        <dbReference type="ARBA" id="ARBA00023136"/>
    </source>
</evidence>
<comment type="caution">
    <text evidence="8">The sequence shown here is derived from an EMBL/GenBank/DDBJ whole genome shotgun (WGS) entry which is preliminary data.</text>
</comment>
<dbReference type="GO" id="GO:0009279">
    <property type="term" value="C:cell outer membrane"/>
    <property type="evidence" value="ECO:0007669"/>
    <property type="project" value="UniProtKB-SubCell"/>
</dbReference>
<keyword evidence="9" id="KW-1185">Reference proteome</keyword>
<dbReference type="RefSeq" id="WP_279297231.1">
    <property type="nucleotide sequence ID" value="NZ_JAOTIF010000007.1"/>
</dbReference>
<gene>
    <name evidence="8" type="ORF">OCK74_11740</name>
</gene>
<feature type="domain" description="RagB/SusD" evidence="6">
    <location>
        <begin position="355"/>
        <end position="635"/>
    </location>
</feature>
<evidence type="ECO:0000313" key="8">
    <source>
        <dbReference type="EMBL" id="MCU7549792.1"/>
    </source>
</evidence>
<reference evidence="8" key="2">
    <citation type="submission" date="2023-04" db="EMBL/GenBank/DDBJ databases">
        <title>Paracnuella aquatica gen. nov., sp. nov., a member of the family Chitinophagaceae isolated from a hot spring.</title>
        <authorList>
            <person name="Wang C."/>
        </authorList>
    </citation>
    <scope>NUCLEOTIDE SEQUENCE</scope>
    <source>
        <strain evidence="8">LB-8</strain>
    </source>
</reference>
<dbReference type="AlphaFoldDB" id="A0A9X2XW84"/>
<dbReference type="Proteomes" id="UP001155483">
    <property type="component" value="Unassembled WGS sequence"/>
</dbReference>
<dbReference type="Gene3D" id="1.25.40.390">
    <property type="match status" value="1"/>
</dbReference>
<comment type="subcellular location">
    <subcellularLocation>
        <location evidence="1">Cell outer membrane</location>
    </subcellularLocation>
</comment>
<proteinExistence type="inferred from homology"/>
<evidence type="ECO:0000256" key="2">
    <source>
        <dbReference type="ARBA" id="ARBA00006275"/>
    </source>
</evidence>
<evidence type="ECO:0000259" key="7">
    <source>
        <dbReference type="Pfam" id="PF14322"/>
    </source>
</evidence>
<dbReference type="EMBL" id="JAOTIF010000007">
    <property type="protein sequence ID" value="MCU7549792.1"/>
    <property type="molecule type" value="Genomic_DNA"/>
</dbReference>
<dbReference type="Pfam" id="PF07980">
    <property type="entry name" value="SusD_RagB"/>
    <property type="match status" value="1"/>
</dbReference>
<evidence type="ECO:0000256" key="3">
    <source>
        <dbReference type="ARBA" id="ARBA00022729"/>
    </source>
</evidence>
<sequence>MKKYIIALICIASFLGSCKKYLDIIPDNVATLEYAFRNRNETENYLFSCYNQMQSIQRLENNPGWTASGELTTVDNFPGQGLAGSYSSAGFFVIRGFLSPYGTAASTNIYNDFSQVYVAIRRCNTLLENLNMPKDLSLGERVQWTAEAKALKAFYYFYLVRKYGPVPLVKENLPVSAETEEVKLPRAPSDSIFSYINTLINEAAPDLPDQTYDLSKELGRFNKIMVSALKAKAAVLQASPLFNGDPDFKKLANRDGTPLLPAQFDPKKWTAAAAACKEAIDLCNSYNISLYRYSHPANLGYLPDSLKLLLSIQGPINFERSSAFMIPEIIWPSNAPALQQRYLAPLVSTAALNARTVSPMGALAVPIAQAELYYTNNGVPINEDINYNYAGRYAYSNGTPEQKFYVQSGYPMANLHQFREPRFYADLAFDGGVWYGMGTTTINNLLYLSTIGTSLSNWTGYWAKKLVNYQSKLAPSSTADQVNFYIPGMRLADLYLLYAEAQNEASGPGTEAYRYIDSVRARAGLKGVVESWAKYSSKPDKPLTKEGLRSIIHQERRIELCFEGEVGWDLKRWKEYLQVLSEPLQGWNASGMALRSDYYKRMNLFTPVLGLKNYFWPFHESVILNNSNIVQNLYW</sequence>